<sequence length="269" mass="30109">MDAPNPFQPDENGDGIINLNESENPFNPSSKSTPNSINNSQINETKEEKLSRLKARAESLRRRLNNAQQQQAEIQNAPPNQPNWPPYFPFLYIDIEHDIPRAAQNCIKYAKIGIILCFSQVLINFIASCSISGLSTYSHATGIVFSIIYAFLNCYLTLSLCFNKLYSSCCKHDIPFSFIIYQFILIGFLLYQFVGFPNSGSVGLATFLDLVAKSKSGWSKFISFLNSVVILACAIIQVIVLQQSQKYQKVSGVDDTTTQRLNDLPDLVV</sequence>
<keyword evidence="3 6" id="KW-1133">Transmembrane helix</keyword>
<keyword evidence="8" id="KW-1185">Reference proteome</keyword>
<reference evidence="7 8" key="1">
    <citation type="submission" date="2024-04" db="EMBL/GenBank/DDBJ databases">
        <title>Tritrichomonas musculus Genome.</title>
        <authorList>
            <person name="Alves-Ferreira E."/>
            <person name="Grigg M."/>
            <person name="Lorenzi H."/>
            <person name="Galac M."/>
        </authorList>
    </citation>
    <scope>NUCLEOTIDE SEQUENCE [LARGE SCALE GENOMIC DNA]</scope>
    <source>
        <strain evidence="7 8">EAF2021</strain>
    </source>
</reference>
<evidence type="ECO:0000256" key="1">
    <source>
        <dbReference type="ARBA" id="ARBA00004141"/>
    </source>
</evidence>
<feature type="transmembrane region" description="Helical" evidence="6">
    <location>
        <begin position="174"/>
        <end position="194"/>
    </location>
</feature>
<feature type="transmembrane region" description="Helical" evidence="6">
    <location>
        <begin position="112"/>
        <end position="134"/>
    </location>
</feature>
<feature type="compositionally biased region" description="Low complexity" evidence="5">
    <location>
        <begin position="65"/>
        <end position="78"/>
    </location>
</feature>
<feature type="transmembrane region" description="Helical" evidence="6">
    <location>
        <begin position="221"/>
        <end position="241"/>
    </location>
</feature>
<feature type="region of interest" description="Disordered" evidence="5">
    <location>
        <begin position="62"/>
        <end position="81"/>
    </location>
</feature>
<gene>
    <name evidence="7" type="ORF">M9Y10_046068</name>
</gene>
<evidence type="ECO:0000256" key="5">
    <source>
        <dbReference type="SAM" id="MobiDB-lite"/>
    </source>
</evidence>
<dbReference type="Pfam" id="PF04144">
    <property type="entry name" value="SCAMP"/>
    <property type="match status" value="1"/>
</dbReference>
<feature type="transmembrane region" description="Helical" evidence="6">
    <location>
        <begin position="140"/>
        <end position="162"/>
    </location>
</feature>
<proteinExistence type="predicted"/>
<dbReference type="Proteomes" id="UP001470230">
    <property type="component" value="Unassembled WGS sequence"/>
</dbReference>
<dbReference type="PANTHER" id="PTHR10687">
    <property type="entry name" value="SECRETORY CARRIER-ASSOCIATED MEMBRANE PROTEIN SCAMP"/>
    <property type="match status" value="1"/>
</dbReference>
<evidence type="ECO:0000256" key="2">
    <source>
        <dbReference type="ARBA" id="ARBA00022692"/>
    </source>
</evidence>
<dbReference type="PANTHER" id="PTHR10687:SF2">
    <property type="entry name" value="SECRETORY CARRIER-ASSOCIATED MEMBRANE PROTEIN"/>
    <property type="match status" value="1"/>
</dbReference>
<accession>A0ABR2JX70</accession>
<protein>
    <recommendedName>
        <fullName evidence="9">Secretory carrier membrane protein</fullName>
    </recommendedName>
</protein>
<evidence type="ECO:0000256" key="6">
    <source>
        <dbReference type="SAM" id="Phobius"/>
    </source>
</evidence>
<dbReference type="EMBL" id="JAPFFF010000009">
    <property type="protein sequence ID" value="KAK8883418.1"/>
    <property type="molecule type" value="Genomic_DNA"/>
</dbReference>
<organism evidence="7 8">
    <name type="scientific">Tritrichomonas musculus</name>
    <dbReference type="NCBI Taxonomy" id="1915356"/>
    <lineage>
        <taxon>Eukaryota</taxon>
        <taxon>Metamonada</taxon>
        <taxon>Parabasalia</taxon>
        <taxon>Tritrichomonadida</taxon>
        <taxon>Tritrichomonadidae</taxon>
        <taxon>Tritrichomonas</taxon>
    </lineage>
</organism>
<feature type="compositionally biased region" description="Polar residues" evidence="5">
    <location>
        <begin position="19"/>
        <end position="43"/>
    </location>
</feature>
<evidence type="ECO:0008006" key="9">
    <source>
        <dbReference type="Google" id="ProtNLM"/>
    </source>
</evidence>
<feature type="region of interest" description="Disordered" evidence="5">
    <location>
        <begin position="1"/>
        <end position="49"/>
    </location>
</feature>
<keyword evidence="2 6" id="KW-0812">Transmembrane</keyword>
<keyword evidence="4 6" id="KW-0472">Membrane</keyword>
<evidence type="ECO:0000256" key="4">
    <source>
        <dbReference type="ARBA" id="ARBA00023136"/>
    </source>
</evidence>
<comment type="subcellular location">
    <subcellularLocation>
        <location evidence="1">Membrane</location>
        <topology evidence="1">Multi-pass membrane protein</topology>
    </subcellularLocation>
</comment>
<evidence type="ECO:0000256" key="3">
    <source>
        <dbReference type="ARBA" id="ARBA00022989"/>
    </source>
</evidence>
<name>A0ABR2JX70_9EUKA</name>
<dbReference type="InterPro" id="IPR007273">
    <property type="entry name" value="SCAMP"/>
</dbReference>
<evidence type="ECO:0000313" key="7">
    <source>
        <dbReference type="EMBL" id="KAK8883418.1"/>
    </source>
</evidence>
<evidence type="ECO:0000313" key="8">
    <source>
        <dbReference type="Proteomes" id="UP001470230"/>
    </source>
</evidence>
<comment type="caution">
    <text evidence="7">The sequence shown here is derived from an EMBL/GenBank/DDBJ whole genome shotgun (WGS) entry which is preliminary data.</text>
</comment>